<dbReference type="Proteomes" id="UP000215127">
    <property type="component" value="Chromosome 17"/>
</dbReference>
<feature type="compositionally biased region" description="Basic residues" evidence="1">
    <location>
        <begin position="154"/>
        <end position="168"/>
    </location>
</feature>
<feature type="compositionally biased region" description="Basic residues" evidence="1">
    <location>
        <begin position="111"/>
        <end position="120"/>
    </location>
</feature>
<reference evidence="2 3" key="1">
    <citation type="submission" date="2016-06" db="EMBL/GenBank/DDBJ databases">
        <authorList>
            <person name="Kjaerup R.B."/>
            <person name="Dalgaard T.S."/>
            <person name="Juul-Madsen H.R."/>
        </authorList>
    </citation>
    <scope>NUCLEOTIDE SEQUENCE [LARGE SCALE GENOMIC DNA]</scope>
</reference>
<dbReference type="AlphaFoldDB" id="A0A1X7S9W5"/>
<sequence length="191" mass="20947">MAYLKAVSTKMDGIVKRIAVIERSARSRWRRQERAVSVFCTAHVPGPQFNLCLPSQSRPALETAHHVVAPAVSSGEEENVKTVVTACGQRATKIKQEPDDSDAFDSDLHHPSRRSSRPFRHLLNPPTTTPPALSVRPSSAAAPAKTNITASPWPRRRIRIPPARHLRCRPPSPTSPGRHLVPASSITNRTG</sequence>
<dbReference type="EMBL" id="LT853706">
    <property type="protein sequence ID" value="SMQ56466.1"/>
    <property type="molecule type" value="Genomic_DNA"/>
</dbReference>
<protein>
    <submittedName>
        <fullName evidence="2">Uncharacterized protein</fullName>
    </submittedName>
</protein>
<evidence type="ECO:0000256" key="1">
    <source>
        <dbReference type="SAM" id="MobiDB-lite"/>
    </source>
</evidence>
<evidence type="ECO:0000313" key="3">
    <source>
        <dbReference type="Proteomes" id="UP000215127"/>
    </source>
</evidence>
<gene>
    <name evidence="2" type="ORF">ZT3D7_G11621</name>
</gene>
<keyword evidence="3" id="KW-1185">Reference proteome</keyword>
<accession>A0A1X7S9W5</accession>
<evidence type="ECO:0000313" key="2">
    <source>
        <dbReference type="EMBL" id="SMQ56466.1"/>
    </source>
</evidence>
<name>A0A1X7S9W5_ZYMT9</name>
<proteinExistence type="predicted"/>
<organism evidence="2 3">
    <name type="scientific">Zymoseptoria tritici (strain ST99CH_3D7)</name>
    <dbReference type="NCBI Taxonomy" id="1276538"/>
    <lineage>
        <taxon>Eukaryota</taxon>
        <taxon>Fungi</taxon>
        <taxon>Dikarya</taxon>
        <taxon>Ascomycota</taxon>
        <taxon>Pezizomycotina</taxon>
        <taxon>Dothideomycetes</taxon>
        <taxon>Dothideomycetidae</taxon>
        <taxon>Mycosphaerellales</taxon>
        <taxon>Mycosphaerellaceae</taxon>
        <taxon>Zymoseptoria</taxon>
    </lineage>
</organism>
<feature type="region of interest" description="Disordered" evidence="1">
    <location>
        <begin position="95"/>
        <end position="191"/>
    </location>
</feature>